<evidence type="ECO:0000256" key="4">
    <source>
        <dbReference type="ARBA" id="ARBA00022692"/>
    </source>
</evidence>
<gene>
    <name evidence="9" type="ORF">PZE19_30585</name>
</gene>
<dbReference type="Pfam" id="PF09721">
    <property type="entry name" value="Exosortase_EpsH"/>
    <property type="match status" value="1"/>
</dbReference>
<sequence>MSQIPAYHPPADQGGSAGRPSVLDRLRDLPWLPSALVGAALLTFAYAPNIMSLATIWDTEPNYSHGFLVIPIAAVILWRRIADRPYTWTEPATSWRTWALLAGMLVLRAFAYERGMSWVENATLIPTAACIVYALGGGALLSRAWPAIGFLVFMLPLPPVINRLVALPLQQIATAGSCFVMQLTGLWVVPAGNVINLSTPRGPQQLEVAMACNGLSMLMTLAATVTATVILVPMPIWKRIVVLLSALPIALVSNMARIVGTGWCYYLMEGELARERSHDWAGFLMMPLALLLVGLEVAILSWLFDDAEAEAAAAARPIGLRATQRSS</sequence>
<feature type="transmembrane region" description="Helical" evidence="8">
    <location>
        <begin position="63"/>
        <end position="81"/>
    </location>
</feature>
<evidence type="ECO:0000256" key="1">
    <source>
        <dbReference type="ARBA" id="ARBA00004651"/>
    </source>
</evidence>
<feature type="transmembrane region" description="Helical" evidence="8">
    <location>
        <begin position="280"/>
        <end position="304"/>
    </location>
</feature>
<keyword evidence="6 8" id="KW-1133">Transmembrane helix</keyword>
<evidence type="ECO:0000256" key="5">
    <source>
        <dbReference type="ARBA" id="ARBA00022801"/>
    </source>
</evidence>
<keyword evidence="3" id="KW-0645">Protease</keyword>
<protein>
    <submittedName>
        <fullName evidence="9">Exosortase/archaeosortase family protein</fullName>
    </submittedName>
</protein>
<feature type="transmembrane region" description="Helical" evidence="8">
    <location>
        <begin position="215"/>
        <end position="234"/>
    </location>
</feature>
<feature type="transmembrane region" description="Helical" evidence="8">
    <location>
        <begin position="31"/>
        <end position="51"/>
    </location>
</feature>
<keyword evidence="10" id="KW-1185">Reference proteome</keyword>
<evidence type="ECO:0000313" key="9">
    <source>
        <dbReference type="EMBL" id="MDG3008135.1"/>
    </source>
</evidence>
<dbReference type="Proteomes" id="UP001216907">
    <property type="component" value="Unassembled WGS sequence"/>
</dbReference>
<feature type="transmembrane region" description="Helical" evidence="8">
    <location>
        <begin position="123"/>
        <end position="141"/>
    </location>
</feature>
<dbReference type="NCBIfam" id="TIGR02602">
    <property type="entry name" value="8TM_EpsH"/>
    <property type="match status" value="1"/>
</dbReference>
<dbReference type="RefSeq" id="WP_277864462.1">
    <property type="nucleotide sequence ID" value="NZ_JARRAG010000003.1"/>
</dbReference>
<evidence type="ECO:0000256" key="7">
    <source>
        <dbReference type="ARBA" id="ARBA00023136"/>
    </source>
</evidence>
<evidence type="ECO:0000256" key="8">
    <source>
        <dbReference type="SAM" id="Phobius"/>
    </source>
</evidence>
<feature type="transmembrane region" description="Helical" evidence="8">
    <location>
        <begin position="241"/>
        <end position="268"/>
    </location>
</feature>
<evidence type="ECO:0000256" key="3">
    <source>
        <dbReference type="ARBA" id="ARBA00022670"/>
    </source>
</evidence>
<evidence type="ECO:0000256" key="2">
    <source>
        <dbReference type="ARBA" id="ARBA00022475"/>
    </source>
</evidence>
<dbReference type="InterPro" id="IPR013426">
    <property type="entry name" value="EpsH-like"/>
</dbReference>
<dbReference type="InterPro" id="IPR019127">
    <property type="entry name" value="Exosortase"/>
</dbReference>
<keyword evidence="2" id="KW-1003">Cell membrane</keyword>
<feature type="transmembrane region" description="Helical" evidence="8">
    <location>
        <begin position="172"/>
        <end position="195"/>
    </location>
</feature>
<reference evidence="9 10" key="1">
    <citation type="submission" date="2023-03" db="EMBL/GenBank/DDBJ databases">
        <title>Paludisphaera mucosa sp. nov. a novel planctomycete from northern fen.</title>
        <authorList>
            <person name="Ivanova A."/>
        </authorList>
    </citation>
    <scope>NUCLEOTIDE SEQUENCE [LARGE SCALE GENOMIC DNA]</scope>
    <source>
        <strain evidence="9 10">Pla2</strain>
    </source>
</reference>
<comment type="caution">
    <text evidence="9">The sequence shown here is derived from an EMBL/GenBank/DDBJ whole genome shotgun (WGS) entry which is preliminary data.</text>
</comment>
<accession>A0ABT6FKR1</accession>
<organism evidence="9 10">
    <name type="scientific">Paludisphaera mucosa</name>
    <dbReference type="NCBI Taxonomy" id="3030827"/>
    <lineage>
        <taxon>Bacteria</taxon>
        <taxon>Pseudomonadati</taxon>
        <taxon>Planctomycetota</taxon>
        <taxon>Planctomycetia</taxon>
        <taxon>Isosphaerales</taxon>
        <taxon>Isosphaeraceae</taxon>
        <taxon>Paludisphaera</taxon>
    </lineage>
</organism>
<name>A0ABT6FKR1_9BACT</name>
<comment type="subcellular location">
    <subcellularLocation>
        <location evidence="1">Cell membrane</location>
        <topology evidence="1">Multi-pass membrane protein</topology>
    </subcellularLocation>
</comment>
<feature type="transmembrane region" description="Helical" evidence="8">
    <location>
        <begin position="93"/>
        <end position="111"/>
    </location>
</feature>
<feature type="transmembrane region" description="Helical" evidence="8">
    <location>
        <begin position="147"/>
        <end position="165"/>
    </location>
</feature>
<keyword evidence="4 8" id="KW-0812">Transmembrane</keyword>
<keyword evidence="7 8" id="KW-0472">Membrane</keyword>
<proteinExistence type="predicted"/>
<dbReference type="EMBL" id="JARRAG010000003">
    <property type="protein sequence ID" value="MDG3008135.1"/>
    <property type="molecule type" value="Genomic_DNA"/>
</dbReference>
<evidence type="ECO:0000256" key="6">
    <source>
        <dbReference type="ARBA" id="ARBA00022989"/>
    </source>
</evidence>
<keyword evidence="5" id="KW-0378">Hydrolase</keyword>
<evidence type="ECO:0000313" key="10">
    <source>
        <dbReference type="Proteomes" id="UP001216907"/>
    </source>
</evidence>
<dbReference type="NCBIfam" id="TIGR04178">
    <property type="entry name" value="exo_archaeo"/>
    <property type="match status" value="1"/>
</dbReference>
<dbReference type="InterPro" id="IPR026392">
    <property type="entry name" value="Exo/Archaeosortase_dom"/>
</dbReference>